<dbReference type="Proteomes" id="UP000789390">
    <property type="component" value="Unassembled WGS sequence"/>
</dbReference>
<name>A0A8J2RMJ3_9CRUS</name>
<gene>
    <name evidence="15" type="ORF">DGAL_LOCUS7112</name>
</gene>
<evidence type="ECO:0000259" key="13">
    <source>
        <dbReference type="Pfam" id="PF00852"/>
    </source>
</evidence>
<dbReference type="InterPro" id="IPR055270">
    <property type="entry name" value="Glyco_tran_10_C"/>
</dbReference>
<reference evidence="15" key="1">
    <citation type="submission" date="2021-11" db="EMBL/GenBank/DDBJ databases">
        <authorList>
            <person name="Schell T."/>
        </authorList>
    </citation>
    <scope>NUCLEOTIDE SEQUENCE</scope>
    <source>
        <strain evidence="15">M5</strain>
    </source>
</reference>
<keyword evidence="7" id="KW-0735">Signal-anchor</keyword>
<comment type="subcellular location">
    <subcellularLocation>
        <location evidence="1 12">Golgi apparatus</location>
        <location evidence="1 12">Golgi stack membrane</location>
        <topology evidence="1 12">Single-pass type II membrane protein</topology>
    </subcellularLocation>
</comment>
<organism evidence="15 16">
    <name type="scientific">Daphnia galeata</name>
    <dbReference type="NCBI Taxonomy" id="27404"/>
    <lineage>
        <taxon>Eukaryota</taxon>
        <taxon>Metazoa</taxon>
        <taxon>Ecdysozoa</taxon>
        <taxon>Arthropoda</taxon>
        <taxon>Crustacea</taxon>
        <taxon>Branchiopoda</taxon>
        <taxon>Diplostraca</taxon>
        <taxon>Cladocera</taxon>
        <taxon>Anomopoda</taxon>
        <taxon>Daphniidae</taxon>
        <taxon>Daphnia</taxon>
    </lineage>
</organism>
<dbReference type="InterPro" id="IPR001503">
    <property type="entry name" value="Glyco_trans_10"/>
</dbReference>
<sequence length="389" mass="45678">MSLLFLYFFNAYNEVKHYQGLLRPIPVLNDTNVSRHFNDTWKRISTIKGTKNILLWNELWGYKFGLGRAAFLNSGCRVDNCFITYNASLMPHENFDAILIHPQTEKTPKEFKNRRTNQIFVMYTNEPLDHMPTDINMEPFDNFFNWTMSYRTGSDFHLKYGEIVPLETAPKTEEGATAMRQKSIQFRMNPALGKTKLAIWMVSTCYDKSNRQEYVKMLKNYTNIDIFSKDGQCGGEDRCPRSQNEEVCYDLIEKTYKFYLSFEKSICEEYVTEKFFEMMARNIVPVVLGGADYTAIAPPHSYINALDYTPKQLAEYLMELDRNDTLYAEYFWWKPHYTVRNLYGTSRQIFCDLCEALHSTPLKSATINGLQKWYMKESNCINMPMIIKN</sequence>
<dbReference type="GO" id="GO:0032580">
    <property type="term" value="C:Golgi cisterna membrane"/>
    <property type="evidence" value="ECO:0007669"/>
    <property type="project" value="UniProtKB-SubCell"/>
</dbReference>
<comment type="similarity">
    <text evidence="3 12">Belongs to the glycosyltransferase 10 family.</text>
</comment>
<dbReference type="AlphaFoldDB" id="A0A8J2RMJ3"/>
<keyword evidence="10" id="KW-0472">Membrane</keyword>
<comment type="pathway">
    <text evidence="2">Protein modification; protein glycosylation.</text>
</comment>
<keyword evidence="16" id="KW-1185">Reference proteome</keyword>
<dbReference type="Pfam" id="PF17039">
    <property type="entry name" value="Glyco_tran_10_N"/>
    <property type="match status" value="1"/>
</dbReference>
<evidence type="ECO:0000313" key="15">
    <source>
        <dbReference type="EMBL" id="CAH0104341.1"/>
    </source>
</evidence>
<keyword evidence="6 12" id="KW-0812">Transmembrane</keyword>
<dbReference type="InterPro" id="IPR038577">
    <property type="entry name" value="GT10-like_C_sf"/>
</dbReference>
<keyword evidence="11" id="KW-0325">Glycoprotein</keyword>
<keyword evidence="4 12" id="KW-0328">Glycosyltransferase</keyword>
<evidence type="ECO:0000259" key="14">
    <source>
        <dbReference type="Pfam" id="PF17039"/>
    </source>
</evidence>
<evidence type="ECO:0000256" key="1">
    <source>
        <dbReference type="ARBA" id="ARBA00004447"/>
    </source>
</evidence>
<dbReference type="GO" id="GO:0008417">
    <property type="term" value="F:fucosyltransferase activity"/>
    <property type="evidence" value="ECO:0007669"/>
    <property type="project" value="InterPro"/>
</dbReference>
<evidence type="ECO:0000256" key="4">
    <source>
        <dbReference type="ARBA" id="ARBA00022676"/>
    </source>
</evidence>
<keyword evidence="5 12" id="KW-0808">Transferase</keyword>
<evidence type="ECO:0000256" key="8">
    <source>
        <dbReference type="ARBA" id="ARBA00022989"/>
    </source>
</evidence>
<evidence type="ECO:0000313" key="16">
    <source>
        <dbReference type="Proteomes" id="UP000789390"/>
    </source>
</evidence>
<evidence type="ECO:0000256" key="11">
    <source>
        <dbReference type="ARBA" id="ARBA00023180"/>
    </source>
</evidence>
<evidence type="ECO:0000256" key="3">
    <source>
        <dbReference type="ARBA" id="ARBA00008919"/>
    </source>
</evidence>
<dbReference type="InterPro" id="IPR031481">
    <property type="entry name" value="Glyco_tran_10_N"/>
</dbReference>
<dbReference type="SUPFAM" id="SSF53756">
    <property type="entry name" value="UDP-Glycosyltransferase/glycogen phosphorylase"/>
    <property type="match status" value="1"/>
</dbReference>
<proteinExistence type="inferred from homology"/>
<keyword evidence="8" id="KW-1133">Transmembrane helix</keyword>
<dbReference type="PANTHER" id="PTHR48438:SF1">
    <property type="entry name" value="ALPHA-(1,3)-FUCOSYLTRANSFERASE C-RELATED"/>
    <property type="match status" value="1"/>
</dbReference>
<accession>A0A8J2RMJ3</accession>
<feature type="domain" description="Fucosyltransferase N-terminal" evidence="14">
    <location>
        <begin position="50"/>
        <end position="161"/>
    </location>
</feature>
<dbReference type="OrthoDB" id="427096at2759"/>
<evidence type="ECO:0000256" key="5">
    <source>
        <dbReference type="ARBA" id="ARBA00022679"/>
    </source>
</evidence>
<dbReference type="UniPathway" id="UPA00378"/>
<protein>
    <recommendedName>
        <fullName evidence="12">Fucosyltransferase</fullName>
        <ecNumber evidence="12">2.4.1.-</ecNumber>
    </recommendedName>
</protein>
<evidence type="ECO:0000256" key="6">
    <source>
        <dbReference type="ARBA" id="ARBA00022692"/>
    </source>
</evidence>
<feature type="domain" description="Fucosyltransferase C-terminal" evidence="13">
    <location>
        <begin position="193"/>
        <end position="373"/>
    </location>
</feature>
<evidence type="ECO:0000256" key="10">
    <source>
        <dbReference type="ARBA" id="ARBA00023136"/>
    </source>
</evidence>
<dbReference type="Gene3D" id="3.40.50.11660">
    <property type="entry name" value="Glycosyl transferase family 10, C-terminal domain"/>
    <property type="match status" value="1"/>
</dbReference>
<evidence type="ECO:0000256" key="7">
    <source>
        <dbReference type="ARBA" id="ARBA00022968"/>
    </source>
</evidence>
<keyword evidence="9 12" id="KW-0333">Golgi apparatus</keyword>
<dbReference type="PANTHER" id="PTHR48438">
    <property type="entry name" value="ALPHA-(1,3)-FUCOSYLTRANSFERASE C-RELATED"/>
    <property type="match status" value="1"/>
</dbReference>
<dbReference type="EMBL" id="CAKKLH010000135">
    <property type="protein sequence ID" value="CAH0104341.1"/>
    <property type="molecule type" value="Genomic_DNA"/>
</dbReference>
<dbReference type="EC" id="2.4.1.-" evidence="12"/>
<comment type="caution">
    <text evidence="15">The sequence shown here is derived from an EMBL/GenBank/DDBJ whole genome shotgun (WGS) entry which is preliminary data.</text>
</comment>
<evidence type="ECO:0000256" key="12">
    <source>
        <dbReference type="RuleBase" id="RU003832"/>
    </source>
</evidence>
<evidence type="ECO:0000256" key="2">
    <source>
        <dbReference type="ARBA" id="ARBA00004922"/>
    </source>
</evidence>
<dbReference type="Pfam" id="PF00852">
    <property type="entry name" value="Glyco_transf_10"/>
    <property type="match status" value="1"/>
</dbReference>
<dbReference type="FunFam" id="3.40.50.11660:FF:000004">
    <property type="entry name" value="Glycoprotein 3-alpha-L-fucosyltransferase A"/>
    <property type="match status" value="1"/>
</dbReference>
<evidence type="ECO:0000256" key="9">
    <source>
        <dbReference type="ARBA" id="ARBA00023034"/>
    </source>
</evidence>